<evidence type="ECO:0000256" key="2">
    <source>
        <dbReference type="ARBA" id="ARBA00004236"/>
    </source>
</evidence>
<dbReference type="Pfam" id="PF10099">
    <property type="entry name" value="RskA_C"/>
    <property type="match status" value="1"/>
</dbReference>
<evidence type="ECO:0000256" key="11">
    <source>
        <dbReference type="SAM" id="Phobius"/>
    </source>
</evidence>
<reference evidence="14 15" key="1">
    <citation type="submission" date="2017-04" db="EMBL/GenBank/DDBJ databases">
        <authorList>
            <person name="Afonso C.L."/>
            <person name="Miller P.J."/>
            <person name="Scott M.A."/>
            <person name="Spackman E."/>
            <person name="Goraichik I."/>
            <person name="Dimitrov K.M."/>
            <person name="Suarez D.L."/>
            <person name="Swayne D.E."/>
        </authorList>
    </citation>
    <scope>NUCLEOTIDE SEQUENCE [LARGE SCALE GENOMIC DNA]</scope>
    <source>
        <strain evidence="14 15">DSM 43828</strain>
    </source>
</reference>
<dbReference type="Proteomes" id="UP000192674">
    <property type="component" value="Unassembled WGS sequence"/>
</dbReference>
<feature type="domain" description="Anti-sigma K factor RskA C-terminal" evidence="12">
    <location>
        <begin position="105"/>
        <end position="243"/>
    </location>
</feature>
<organism evidence="14 15">
    <name type="scientific">Kibdelosporangium aridum</name>
    <dbReference type="NCBI Taxonomy" id="2030"/>
    <lineage>
        <taxon>Bacteria</taxon>
        <taxon>Bacillati</taxon>
        <taxon>Actinomycetota</taxon>
        <taxon>Actinomycetes</taxon>
        <taxon>Pseudonocardiales</taxon>
        <taxon>Pseudonocardiaceae</taxon>
        <taxon>Kibdelosporangium</taxon>
    </lineage>
</organism>
<evidence type="ECO:0000256" key="9">
    <source>
        <dbReference type="ARBA" id="ARBA00029829"/>
    </source>
</evidence>
<evidence type="ECO:0000256" key="5">
    <source>
        <dbReference type="ARBA" id="ARBA00022989"/>
    </source>
</evidence>
<comment type="subcellular location">
    <subcellularLocation>
        <location evidence="2">Cell membrane</location>
    </subcellularLocation>
    <subcellularLocation>
        <location evidence="1">Membrane</location>
        <topology evidence="1">Single-pass membrane protein</topology>
    </subcellularLocation>
</comment>
<name>A0A1W2FVL9_KIBAR</name>
<evidence type="ECO:0000313" key="14">
    <source>
        <dbReference type="EMBL" id="SMD25931.1"/>
    </source>
</evidence>
<feature type="transmembrane region" description="Helical" evidence="11">
    <location>
        <begin position="101"/>
        <end position="120"/>
    </location>
</feature>
<evidence type="ECO:0000256" key="10">
    <source>
        <dbReference type="ARBA" id="ARBA00030803"/>
    </source>
</evidence>
<feature type="domain" description="Putative zinc-finger" evidence="13">
    <location>
        <begin position="6"/>
        <end position="37"/>
    </location>
</feature>
<keyword evidence="3" id="KW-1003">Cell membrane</keyword>
<keyword evidence="15" id="KW-1185">Reference proteome</keyword>
<dbReference type="GO" id="GO:0016989">
    <property type="term" value="F:sigma factor antagonist activity"/>
    <property type="evidence" value="ECO:0007669"/>
    <property type="project" value="TreeGrafter"/>
</dbReference>
<dbReference type="PANTHER" id="PTHR37461">
    <property type="entry name" value="ANTI-SIGMA-K FACTOR RSKA"/>
    <property type="match status" value="1"/>
</dbReference>
<dbReference type="InterPro" id="IPR051474">
    <property type="entry name" value="Anti-sigma-K/W_factor"/>
</dbReference>
<keyword evidence="5 11" id="KW-1133">Transmembrane helix</keyword>
<evidence type="ECO:0000259" key="12">
    <source>
        <dbReference type="Pfam" id="PF10099"/>
    </source>
</evidence>
<evidence type="ECO:0000259" key="13">
    <source>
        <dbReference type="Pfam" id="PF13490"/>
    </source>
</evidence>
<evidence type="ECO:0000256" key="4">
    <source>
        <dbReference type="ARBA" id="ARBA00022692"/>
    </source>
</evidence>
<dbReference type="RefSeq" id="WP_084433736.1">
    <property type="nucleotide sequence ID" value="NZ_FWXV01000012.1"/>
</dbReference>
<evidence type="ECO:0000313" key="15">
    <source>
        <dbReference type="Proteomes" id="UP000192674"/>
    </source>
</evidence>
<dbReference type="AlphaFoldDB" id="A0A1W2FVL9"/>
<sequence>MTVTHEAHTLTGAYVLDALSDTERRAFEHHMSGCPACSQEVAELGETTTRLAVATLTPVPPALWQKVYAAIGVTRQLPPSADVTPASHPARRQRGLWPTRIAVTAAAAAVLAAVALGIPLNNRANELERQLAVSQSQLDDIKAVLGATDAEISQQTEPDGRAVTMVISRQANGMLLMARGLPELPPTQSFQAWFVNQEGKKTSAGLLNSHGTLLATDVAAAHNATFLALTVEPREGSATPTGSVVLTVPARS</sequence>
<dbReference type="EMBL" id="FWXV01000012">
    <property type="protein sequence ID" value="SMD25931.1"/>
    <property type="molecule type" value="Genomic_DNA"/>
</dbReference>
<evidence type="ECO:0000256" key="8">
    <source>
        <dbReference type="ARBA" id="ARBA00023163"/>
    </source>
</evidence>
<evidence type="ECO:0000256" key="6">
    <source>
        <dbReference type="ARBA" id="ARBA00023015"/>
    </source>
</evidence>
<accession>A0A1W2FVL9</accession>
<dbReference type="GO" id="GO:0006417">
    <property type="term" value="P:regulation of translation"/>
    <property type="evidence" value="ECO:0007669"/>
    <property type="project" value="TreeGrafter"/>
</dbReference>
<evidence type="ECO:0000256" key="1">
    <source>
        <dbReference type="ARBA" id="ARBA00004167"/>
    </source>
</evidence>
<gene>
    <name evidence="14" type="ORF">SAMN05661093_09509</name>
</gene>
<dbReference type="InterPro" id="IPR018764">
    <property type="entry name" value="RskA_C"/>
</dbReference>
<evidence type="ECO:0000256" key="3">
    <source>
        <dbReference type="ARBA" id="ARBA00022475"/>
    </source>
</evidence>
<keyword evidence="6" id="KW-0805">Transcription regulation</keyword>
<evidence type="ECO:0000256" key="7">
    <source>
        <dbReference type="ARBA" id="ARBA00023136"/>
    </source>
</evidence>
<dbReference type="Gene3D" id="1.10.10.1320">
    <property type="entry name" value="Anti-sigma factor, zinc-finger domain"/>
    <property type="match status" value="1"/>
</dbReference>
<dbReference type="InterPro" id="IPR041916">
    <property type="entry name" value="Anti_sigma_zinc_sf"/>
</dbReference>
<dbReference type="GO" id="GO:0005886">
    <property type="term" value="C:plasma membrane"/>
    <property type="evidence" value="ECO:0007669"/>
    <property type="project" value="UniProtKB-SubCell"/>
</dbReference>
<protein>
    <recommendedName>
        <fullName evidence="10">Regulator of SigK</fullName>
    </recommendedName>
    <alternativeName>
        <fullName evidence="9">Sigma-K anti-sigma factor RskA</fullName>
    </alternativeName>
</protein>
<dbReference type="InterPro" id="IPR027383">
    <property type="entry name" value="Znf_put"/>
</dbReference>
<dbReference type="PANTHER" id="PTHR37461:SF1">
    <property type="entry name" value="ANTI-SIGMA-K FACTOR RSKA"/>
    <property type="match status" value="1"/>
</dbReference>
<keyword evidence="4 11" id="KW-0812">Transmembrane</keyword>
<keyword evidence="8" id="KW-0804">Transcription</keyword>
<keyword evidence="7 11" id="KW-0472">Membrane</keyword>
<dbReference type="OrthoDB" id="153510at2"/>
<proteinExistence type="predicted"/>
<dbReference type="Pfam" id="PF13490">
    <property type="entry name" value="zf-HC2"/>
    <property type="match status" value="1"/>
</dbReference>